<protein>
    <submittedName>
        <fullName evidence="1">Uncharacterized protein</fullName>
    </submittedName>
</protein>
<evidence type="ECO:0000313" key="1">
    <source>
        <dbReference type="EMBL" id="AIF49532.1"/>
    </source>
</evidence>
<dbReference type="RefSeq" id="WP_019465897.1">
    <property type="nucleotide sequence ID" value="NZ_ALOY01000165.1"/>
</dbReference>
<sequence length="135" mass="14567">MITTMLFPYAALLASLEQSDDATLAGVEADASLIPLLKAYKATLQAAFDTTLAADELRKFQKYAKPGKPSAHIVQLRQKQAAARQATSIARQSLIKAAAAFVREAGIDVPERMPLDEFIIGWITRHVPKDAATSG</sequence>
<dbReference type="Proteomes" id="UP000027987">
    <property type="component" value="Chromosome"/>
</dbReference>
<evidence type="ECO:0000313" key="2">
    <source>
        <dbReference type="Proteomes" id="UP000027987"/>
    </source>
</evidence>
<accession>A0A075K7A9</accession>
<dbReference type="KEGG" id="dja:HY57_20835"/>
<dbReference type="HOGENOM" id="CLU_146786_0_0_6"/>
<keyword evidence="2" id="KW-1185">Reference proteome</keyword>
<reference evidence="1 2" key="1">
    <citation type="submission" date="2014-07" db="EMBL/GenBank/DDBJ databases">
        <title>Complete Genome Sequence of Dyella japonica Strain A8 Isolated from Malaysian Tropical Soil.</title>
        <authorList>
            <person name="Hui R.K.H."/>
            <person name="Chen J.-W."/>
            <person name="Chan K.-G."/>
            <person name="Leung F.C.C."/>
        </authorList>
    </citation>
    <scope>NUCLEOTIDE SEQUENCE [LARGE SCALE GENOMIC DNA]</scope>
    <source>
        <strain evidence="1 2">A8</strain>
    </source>
</reference>
<gene>
    <name evidence="1" type="ORF">HY57_20835</name>
</gene>
<dbReference type="OrthoDB" id="5959702at2"/>
<name>A0A075K7A9_9GAMM</name>
<organism evidence="1 2">
    <name type="scientific">Dyella japonica A8</name>
    <dbReference type="NCBI Taxonomy" id="1217721"/>
    <lineage>
        <taxon>Bacteria</taxon>
        <taxon>Pseudomonadati</taxon>
        <taxon>Pseudomonadota</taxon>
        <taxon>Gammaproteobacteria</taxon>
        <taxon>Lysobacterales</taxon>
        <taxon>Rhodanobacteraceae</taxon>
        <taxon>Dyella</taxon>
    </lineage>
</organism>
<dbReference type="EMBL" id="CP008884">
    <property type="protein sequence ID" value="AIF49532.1"/>
    <property type="molecule type" value="Genomic_DNA"/>
</dbReference>
<dbReference type="PATRIC" id="fig|1217721.7.peg.4269"/>
<dbReference type="AlphaFoldDB" id="A0A075K7A9"/>
<proteinExistence type="predicted"/>